<proteinExistence type="predicted"/>
<feature type="signal peptide" evidence="1">
    <location>
        <begin position="1"/>
        <end position="34"/>
    </location>
</feature>
<evidence type="ECO:0008006" key="4">
    <source>
        <dbReference type="Google" id="ProtNLM"/>
    </source>
</evidence>
<protein>
    <recommendedName>
        <fullName evidence="4">Cysteine rich repeat-containing protein</fullName>
    </recommendedName>
</protein>
<comment type="caution">
    <text evidence="2">The sequence shown here is derived from an EMBL/GenBank/DDBJ whole genome shotgun (WGS) entry which is preliminary data.</text>
</comment>
<accession>A0ABN3V3N6</accession>
<organism evidence="2 3">
    <name type="scientific">Streptomyces rameus</name>
    <dbReference type="NCBI Taxonomy" id="68261"/>
    <lineage>
        <taxon>Bacteria</taxon>
        <taxon>Bacillati</taxon>
        <taxon>Actinomycetota</taxon>
        <taxon>Actinomycetes</taxon>
        <taxon>Kitasatosporales</taxon>
        <taxon>Streptomycetaceae</taxon>
        <taxon>Streptomyces</taxon>
    </lineage>
</organism>
<name>A0ABN3V3N6_9ACTN</name>
<feature type="chain" id="PRO_5046376878" description="Cysteine rich repeat-containing protein" evidence="1">
    <location>
        <begin position="35"/>
        <end position="94"/>
    </location>
</feature>
<reference evidence="2 3" key="1">
    <citation type="journal article" date="2019" name="Int. J. Syst. Evol. Microbiol.">
        <title>The Global Catalogue of Microorganisms (GCM) 10K type strain sequencing project: providing services to taxonomists for standard genome sequencing and annotation.</title>
        <authorList>
            <consortium name="The Broad Institute Genomics Platform"/>
            <consortium name="The Broad Institute Genome Sequencing Center for Infectious Disease"/>
            <person name="Wu L."/>
            <person name="Ma J."/>
        </authorList>
    </citation>
    <scope>NUCLEOTIDE SEQUENCE [LARGE SCALE GENOMIC DNA]</scope>
    <source>
        <strain evidence="2 3">JCM 11574</strain>
    </source>
</reference>
<keyword evidence="1" id="KW-0732">Signal</keyword>
<sequence length="94" mass="9112">MRMSAPFFSRVCGVLTAATIALGGVALTAPAAQADIPACTKMVQHAGVGASDAVTAACTRGVHNDLRGCVNALTEAGVAGGAATGACRMAANPP</sequence>
<dbReference type="RefSeq" id="WP_345058427.1">
    <property type="nucleotide sequence ID" value="NZ_BAAAVM010000121.1"/>
</dbReference>
<gene>
    <name evidence="2" type="ORF">GCM10010521_63110</name>
</gene>
<evidence type="ECO:0000256" key="1">
    <source>
        <dbReference type="SAM" id="SignalP"/>
    </source>
</evidence>
<evidence type="ECO:0000313" key="3">
    <source>
        <dbReference type="Proteomes" id="UP001500893"/>
    </source>
</evidence>
<dbReference type="Proteomes" id="UP001500893">
    <property type="component" value="Unassembled WGS sequence"/>
</dbReference>
<dbReference type="EMBL" id="BAAAVM010000121">
    <property type="protein sequence ID" value="GAA2775896.1"/>
    <property type="molecule type" value="Genomic_DNA"/>
</dbReference>
<keyword evidence="3" id="KW-1185">Reference proteome</keyword>
<evidence type="ECO:0000313" key="2">
    <source>
        <dbReference type="EMBL" id="GAA2775896.1"/>
    </source>
</evidence>